<dbReference type="Pfam" id="PF25597">
    <property type="entry name" value="SH3_retrovirus"/>
    <property type="match status" value="1"/>
</dbReference>
<sequence length="141" mass="15882">MLGYENDNSAYRILRLTDRKILISRHVKFDESVFPLLKQAVRAQDQLAIAWGNYSSSTEMVDEAHLVIADSVDEARSAESLEVIQERAQEEVDELLASPDDNGEEEDETPSINRSHIKVIGPRHPTLYSSNIDKSNILPFG</sequence>
<dbReference type="Proteomes" id="UP000765509">
    <property type="component" value="Unassembled WGS sequence"/>
</dbReference>
<proteinExistence type="predicted"/>
<gene>
    <name evidence="3" type="ORF">O181_085317</name>
</gene>
<feature type="region of interest" description="Disordered" evidence="1">
    <location>
        <begin position="91"/>
        <end position="117"/>
    </location>
</feature>
<reference evidence="3" key="1">
    <citation type="submission" date="2021-03" db="EMBL/GenBank/DDBJ databases">
        <title>Draft genome sequence of rust myrtle Austropuccinia psidii MF-1, a brazilian biotype.</title>
        <authorList>
            <person name="Quecine M.C."/>
            <person name="Pachon D.M.R."/>
            <person name="Bonatelli M.L."/>
            <person name="Correr F.H."/>
            <person name="Franceschini L.M."/>
            <person name="Leite T.F."/>
            <person name="Margarido G.R.A."/>
            <person name="Almeida C.A."/>
            <person name="Ferrarezi J.A."/>
            <person name="Labate C.A."/>
        </authorList>
    </citation>
    <scope>NUCLEOTIDE SEQUENCE</scope>
    <source>
        <strain evidence="3">MF-1</strain>
    </source>
</reference>
<feature type="domain" description="Retroviral polymerase SH3-like" evidence="2">
    <location>
        <begin position="1"/>
        <end position="38"/>
    </location>
</feature>
<evidence type="ECO:0000259" key="2">
    <source>
        <dbReference type="Pfam" id="PF25597"/>
    </source>
</evidence>
<evidence type="ECO:0000313" key="4">
    <source>
        <dbReference type="Proteomes" id="UP000765509"/>
    </source>
</evidence>
<comment type="caution">
    <text evidence="3">The sequence shown here is derived from an EMBL/GenBank/DDBJ whole genome shotgun (WGS) entry which is preliminary data.</text>
</comment>
<organism evidence="3 4">
    <name type="scientific">Austropuccinia psidii MF-1</name>
    <dbReference type="NCBI Taxonomy" id="1389203"/>
    <lineage>
        <taxon>Eukaryota</taxon>
        <taxon>Fungi</taxon>
        <taxon>Dikarya</taxon>
        <taxon>Basidiomycota</taxon>
        <taxon>Pucciniomycotina</taxon>
        <taxon>Pucciniomycetes</taxon>
        <taxon>Pucciniales</taxon>
        <taxon>Sphaerophragmiaceae</taxon>
        <taxon>Austropuccinia</taxon>
    </lineage>
</organism>
<accession>A0A9Q3FVU3</accession>
<protein>
    <recommendedName>
        <fullName evidence="2">Retroviral polymerase SH3-like domain-containing protein</fullName>
    </recommendedName>
</protein>
<evidence type="ECO:0000313" key="3">
    <source>
        <dbReference type="EMBL" id="MBW0545602.1"/>
    </source>
</evidence>
<name>A0A9Q3FVU3_9BASI</name>
<dbReference type="AlphaFoldDB" id="A0A9Q3FVU3"/>
<dbReference type="EMBL" id="AVOT02050533">
    <property type="protein sequence ID" value="MBW0545602.1"/>
    <property type="molecule type" value="Genomic_DNA"/>
</dbReference>
<keyword evidence="4" id="KW-1185">Reference proteome</keyword>
<dbReference type="InterPro" id="IPR057670">
    <property type="entry name" value="SH3_retrovirus"/>
</dbReference>
<evidence type="ECO:0000256" key="1">
    <source>
        <dbReference type="SAM" id="MobiDB-lite"/>
    </source>
</evidence>
<dbReference type="OrthoDB" id="413361at2759"/>